<organism evidence="1 2">
    <name type="scientific">Skermanella aerolata</name>
    <dbReference type="NCBI Taxonomy" id="393310"/>
    <lineage>
        <taxon>Bacteria</taxon>
        <taxon>Pseudomonadati</taxon>
        <taxon>Pseudomonadota</taxon>
        <taxon>Alphaproteobacteria</taxon>
        <taxon>Rhodospirillales</taxon>
        <taxon>Azospirillaceae</taxon>
        <taxon>Skermanella</taxon>
    </lineage>
</organism>
<gene>
    <name evidence="1" type="ORF">SAE02_65340</name>
</gene>
<accession>A0A512E0Y3</accession>
<dbReference type="AlphaFoldDB" id="A0A512E0Y3"/>
<dbReference type="Proteomes" id="UP000321523">
    <property type="component" value="Unassembled WGS sequence"/>
</dbReference>
<name>A0A512E0Y3_9PROT</name>
<proteinExistence type="predicted"/>
<comment type="caution">
    <text evidence="1">The sequence shown here is derived from an EMBL/GenBank/DDBJ whole genome shotgun (WGS) entry which is preliminary data.</text>
</comment>
<dbReference type="EMBL" id="BJYZ01000040">
    <property type="protein sequence ID" value="GEO42386.1"/>
    <property type="molecule type" value="Genomic_DNA"/>
</dbReference>
<keyword evidence="2" id="KW-1185">Reference proteome</keyword>
<evidence type="ECO:0000313" key="2">
    <source>
        <dbReference type="Proteomes" id="UP000321523"/>
    </source>
</evidence>
<evidence type="ECO:0000313" key="1">
    <source>
        <dbReference type="EMBL" id="GEO42386.1"/>
    </source>
</evidence>
<sequence length="252" mass="27757">MAMHEKIPLKDAVHRHAMRAYEKTCAEGGSGAENSRVFRLLIRETEALVNQWESLLSRHLHEISFKLEYRKLDTQPALLLVLGLPAAFEALVALGAFRRTNSKLKSWENARLTSNIHPFALAMMAESLAGIWHKVRSSEHAKYAVVRRTLHLPAEVNLDIYAADGSRGQSWAREVASLRREFLEPSGSGKPIGGSSAEASSSMELLLTAESTLAALRDKGLDKALLCALTDMEPLALLCMMILLNQANAGKD</sequence>
<protein>
    <submittedName>
        <fullName evidence="1">Uncharacterized protein</fullName>
    </submittedName>
</protein>
<reference evidence="1 2" key="1">
    <citation type="submission" date="2019-07" db="EMBL/GenBank/DDBJ databases">
        <title>Whole genome shotgun sequence of Skermanella aerolata NBRC 106429.</title>
        <authorList>
            <person name="Hosoyama A."/>
            <person name="Uohara A."/>
            <person name="Ohji S."/>
            <person name="Ichikawa N."/>
        </authorList>
    </citation>
    <scope>NUCLEOTIDE SEQUENCE [LARGE SCALE GENOMIC DNA]</scope>
    <source>
        <strain evidence="1 2">NBRC 106429</strain>
    </source>
</reference>